<evidence type="ECO:0000256" key="3">
    <source>
        <dbReference type="ARBA" id="ARBA00022801"/>
    </source>
</evidence>
<evidence type="ECO:0000313" key="6">
    <source>
        <dbReference type="EMBL" id="KAK8949681.1"/>
    </source>
</evidence>
<evidence type="ECO:0000256" key="4">
    <source>
        <dbReference type="ARBA" id="ARBA00022807"/>
    </source>
</evidence>
<dbReference type="SUPFAM" id="SSF54001">
    <property type="entry name" value="Cysteine proteinases"/>
    <property type="match status" value="1"/>
</dbReference>
<evidence type="ECO:0000256" key="1">
    <source>
        <dbReference type="ARBA" id="ARBA00005234"/>
    </source>
</evidence>
<dbReference type="PANTHER" id="PTHR12606:SF141">
    <property type="entry name" value="GH15225P-RELATED"/>
    <property type="match status" value="1"/>
</dbReference>
<dbReference type="Pfam" id="PF02902">
    <property type="entry name" value="Peptidase_C48"/>
    <property type="match status" value="1"/>
</dbReference>
<evidence type="ECO:0000256" key="2">
    <source>
        <dbReference type="ARBA" id="ARBA00022670"/>
    </source>
</evidence>
<protein>
    <submittedName>
        <fullName evidence="6">Ubiquitin-like-specific protease 1B</fullName>
    </submittedName>
</protein>
<dbReference type="GO" id="GO:0016926">
    <property type="term" value="P:protein desumoylation"/>
    <property type="evidence" value="ECO:0007669"/>
    <property type="project" value="TreeGrafter"/>
</dbReference>
<dbReference type="PANTHER" id="PTHR12606">
    <property type="entry name" value="SENTRIN/SUMO-SPECIFIC PROTEASE"/>
    <property type="match status" value="1"/>
</dbReference>
<dbReference type="Proteomes" id="UP001418222">
    <property type="component" value="Unassembled WGS sequence"/>
</dbReference>
<dbReference type="PROSITE" id="PS50600">
    <property type="entry name" value="ULP_PROTEASE"/>
    <property type="match status" value="1"/>
</dbReference>
<keyword evidence="4" id="KW-0788">Thiol protease</keyword>
<comment type="caution">
    <text evidence="6">The sequence shown here is derived from an EMBL/GenBank/DDBJ whole genome shotgun (WGS) entry which is preliminary data.</text>
</comment>
<dbReference type="InterPro" id="IPR003653">
    <property type="entry name" value="Peptidase_C48_C"/>
</dbReference>
<comment type="similarity">
    <text evidence="1">Belongs to the peptidase C48 family.</text>
</comment>
<keyword evidence="2 6" id="KW-0645">Protease</keyword>
<dbReference type="GO" id="GO:0016929">
    <property type="term" value="F:deSUMOylase activity"/>
    <property type="evidence" value="ECO:0007669"/>
    <property type="project" value="TreeGrafter"/>
</dbReference>
<name>A0AAP0GBK9_9ASPA</name>
<evidence type="ECO:0000259" key="5">
    <source>
        <dbReference type="PROSITE" id="PS50600"/>
    </source>
</evidence>
<keyword evidence="7" id="KW-1185">Reference proteome</keyword>
<proteinExistence type="inferred from homology"/>
<accession>A0AAP0GBK9</accession>
<feature type="domain" description="Ubiquitin-like protease family profile" evidence="5">
    <location>
        <begin position="1"/>
        <end position="97"/>
    </location>
</feature>
<dbReference type="AlphaFoldDB" id="A0AAP0GBK9"/>
<dbReference type="InterPro" id="IPR038765">
    <property type="entry name" value="Papain-like_cys_pep_sf"/>
</dbReference>
<evidence type="ECO:0000313" key="7">
    <source>
        <dbReference type="Proteomes" id="UP001418222"/>
    </source>
</evidence>
<dbReference type="GO" id="GO:0005634">
    <property type="term" value="C:nucleus"/>
    <property type="evidence" value="ECO:0007669"/>
    <property type="project" value="TreeGrafter"/>
</dbReference>
<reference evidence="6 7" key="1">
    <citation type="journal article" date="2022" name="Nat. Plants">
        <title>Genomes of leafy and leafless Platanthera orchids illuminate the evolution of mycoheterotrophy.</title>
        <authorList>
            <person name="Li M.H."/>
            <person name="Liu K.W."/>
            <person name="Li Z."/>
            <person name="Lu H.C."/>
            <person name="Ye Q.L."/>
            <person name="Zhang D."/>
            <person name="Wang J.Y."/>
            <person name="Li Y.F."/>
            <person name="Zhong Z.M."/>
            <person name="Liu X."/>
            <person name="Yu X."/>
            <person name="Liu D.K."/>
            <person name="Tu X.D."/>
            <person name="Liu B."/>
            <person name="Hao Y."/>
            <person name="Liao X.Y."/>
            <person name="Jiang Y.T."/>
            <person name="Sun W.H."/>
            <person name="Chen J."/>
            <person name="Chen Y.Q."/>
            <person name="Ai Y."/>
            <person name="Zhai J.W."/>
            <person name="Wu S.S."/>
            <person name="Zhou Z."/>
            <person name="Hsiao Y.Y."/>
            <person name="Wu W.L."/>
            <person name="Chen Y.Y."/>
            <person name="Lin Y.F."/>
            <person name="Hsu J.L."/>
            <person name="Li C.Y."/>
            <person name="Wang Z.W."/>
            <person name="Zhao X."/>
            <person name="Zhong W.Y."/>
            <person name="Ma X.K."/>
            <person name="Ma L."/>
            <person name="Huang J."/>
            <person name="Chen G.Z."/>
            <person name="Huang M.Z."/>
            <person name="Huang L."/>
            <person name="Peng D.H."/>
            <person name="Luo Y.B."/>
            <person name="Zou S.Q."/>
            <person name="Chen S.P."/>
            <person name="Lan S."/>
            <person name="Tsai W.C."/>
            <person name="Van de Peer Y."/>
            <person name="Liu Z.J."/>
        </authorList>
    </citation>
    <scope>NUCLEOTIDE SEQUENCE [LARGE SCALE GENOMIC DNA]</scope>
    <source>
        <strain evidence="6">Lor287</strain>
    </source>
</reference>
<gene>
    <name evidence="6" type="primary">ULP1B</name>
    <name evidence="6" type="ORF">KSP39_PZI006209</name>
</gene>
<organism evidence="6 7">
    <name type="scientific">Platanthera zijinensis</name>
    <dbReference type="NCBI Taxonomy" id="2320716"/>
    <lineage>
        <taxon>Eukaryota</taxon>
        <taxon>Viridiplantae</taxon>
        <taxon>Streptophyta</taxon>
        <taxon>Embryophyta</taxon>
        <taxon>Tracheophyta</taxon>
        <taxon>Spermatophyta</taxon>
        <taxon>Magnoliopsida</taxon>
        <taxon>Liliopsida</taxon>
        <taxon>Asparagales</taxon>
        <taxon>Orchidaceae</taxon>
        <taxon>Orchidoideae</taxon>
        <taxon>Orchideae</taxon>
        <taxon>Orchidinae</taxon>
        <taxon>Platanthera</taxon>
    </lineage>
</organism>
<dbReference type="EMBL" id="JBBWWQ010000004">
    <property type="protein sequence ID" value="KAK8949681.1"/>
    <property type="molecule type" value="Genomic_DNA"/>
</dbReference>
<dbReference type="GO" id="GO:0006508">
    <property type="term" value="P:proteolysis"/>
    <property type="evidence" value="ECO:0007669"/>
    <property type="project" value="UniProtKB-KW"/>
</dbReference>
<dbReference type="Gene3D" id="3.40.395.10">
    <property type="entry name" value="Adenoviral Proteinase, Chain A"/>
    <property type="match status" value="1"/>
</dbReference>
<sequence>MTHVQAVDLILMPCHMSGHWILLVCRLKKHCWEFYDSLRSSRHRATLENLIRCLYEDASDALEEGIVNWPINDVEDLPQQDNGDDCGVFVMKFMEAVLSTKTVAWKENVNWCKEMPRFRAEITANIFRAFSNLIASTML</sequence>
<keyword evidence="3" id="KW-0378">Hydrolase</keyword>